<sequence length="128" mass="14841">AFRRAVAYRRESGMASFWLFIFHAGGLIYTRNLTTLSTYFTTTFLFWGLVAGVGMIILAATSNDESIIYFKRKWKRLQYIAYPVLFAVLAHSSLWANDNLNKFFMYSGIFIVLKTLEFSKVKIPIKKK</sequence>
<evidence type="ECO:0000256" key="1">
    <source>
        <dbReference type="SAM" id="Phobius"/>
    </source>
</evidence>
<reference evidence="2" key="1">
    <citation type="journal article" date="2014" name="Front. Microbiol.">
        <title>High frequency of phylogenetically diverse reductive dehalogenase-homologous genes in deep subseafloor sedimentary metagenomes.</title>
        <authorList>
            <person name="Kawai M."/>
            <person name="Futagami T."/>
            <person name="Toyoda A."/>
            <person name="Takaki Y."/>
            <person name="Nishi S."/>
            <person name="Hori S."/>
            <person name="Arai W."/>
            <person name="Tsubouchi T."/>
            <person name="Morono Y."/>
            <person name="Uchiyama I."/>
            <person name="Ito T."/>
            <person name="Fujiyama A."/>
            <person name="Inagaki F."/>
            <person name="Takami H."/>
        </authorList>
    </citation>
    <scope>NUCLEOTIDE SEQUENCE</scope>
    <source>
        <strain evidence="2">Expedition CK06-06</strain>
    </source>
</reference>
<feature type="non-terminal residue" evidence="2">
    <location>
        <position position="1"/>
    </location>
</feature>
<organism evidence="2">
    <name type="scientific">marine sediment metagenome</name>
    <dbReference type="NCBI Taxonomy" id="412755"/>
    <lineage>
        <taxon>unclassified sequences</taxon>
        <taxon>metagenomes</taxon>
        <taxon>ecological metagenomes</taxon>
    </lineage>
</organism>
<gene>
    <name evidence="2" type="ORF">S03H2_15814</name>
</gene>
<name>X1EU48_9ZZZZ</name>
<keyword evidence="1" id="KW-0472">Membrane</keyword>
<comment type="caution">
    <text evidence="2">The sequence shown here is derived from an EMBL/GenBank/DDBJ whole genome shotgun (WGS) entry which is preliminary data.</text>
</comment>
<keyword evidence="1" id="KW-0812">Transmembrane</keyword>
<feature type="transmembrane region" description="Helical" evidence="1">
    <location>
        <begin position="79"/>
        <end position="97"/>
    </location>
</feature>
<evidence type="ECO:0008006" key="3">
    <source>
        <dbReference type="Google" id="ProtNLM"/>
    </source>
</evidence>
<feature type="transmembrane region" description="Helical" evidence="1">
    <location>
        <begin position="36"/>
        <end position="58"/>
    </location>
</feature>
<protein>
    <recommendedName>
        <fullName evidence="3">Ferric oxidoreductase domain-containing protein</fullName>
    </recommendedName>
</protein>
<dbReference type="AlphaFoldDB" id="X1EU48"/>
<keyword evidence="1" id="KW-1133">Transmembrane helix</keyword>
<accession>X1EU48</accession>
<evidence type="ECO:0000313" key="2">
    <source>
        <dbReference type="EMBL" id="GAH36082.1"/>
    </source>
</evidence>
<dbReference type="EMBL" id="BARU01008049">
    <property type="protein sequence ID" value="GAH36082.1"/>
    <property type="molecule type" value="Genomic_DNA"/>
</dbReference>
<feature type="transmembrane region" description="Helical" evidence="1">
    <location>
        <begin position="12"/>
        <end position="30"/>
    </location>
</feature>
<proteinExistence type="predicted"/>